<protein>
    <submittedName>
        <fullName evidence="2">Uncharacterized protein</fullName>
    </submittedName>
</protein>
<keyword evidence="3" id="KW-1185">Reference proteome</keyword>
<feature type="transmembrane region" description="Helical" evidence="1">
    <location>
        <begin position="272"/>
        <end position="294"/>
    </location>
</feature>
<name>A0A4D6KNI2_VIGUN</name>
<keyword evidence="1" id="KW-1133">Transmembrane helix</keyword>
<evidence type="ECO:0000256" key="1">
    <source>
        <dbReference type="SAM" id="Phobius"/>
    </source>
</evidence>
<accession>A0A4D6KNI2</accession>
<evidence type="ECO:0000313" key="3">
    <source>
        <dbReference type="Proteomes" id="UP000501690"/>
    </source>
</evidence>
<reference evidence="2 3" key="1">
    <citation type="submission" date="2019-04" db="EMBL/GenBank/DDBJ databases">
        <title>An improved genome assembly and genetic linkage map for asparagus bean, Vigna unguiculata ssp. sesquipedialis.</title>
        <authorList>
            <person name="Xia Q."/>
            <person name="Zhang R."/>
            <person name="Dong Y."/>
        </authorList>
    </citation>
    <scope>NUCLEOTIDE SEQUENCE [LARGE SCALE GENOMIC DNA]</scope>
    <source>
        <tissue evidence="2">Leaf</tissue>
    </source>
</reference>
<gene>
    <name evidence="2" type="ORF">DEO72_LG1g2857</name>
</gene>
<dbReference type="EMBL" id="CP039345">
    <property type="protein sequence ID" value="QCD79218.1"/>
    <property type="molecule type" value="Genomic_DNA"/>
</dbReference>
<keyword evidence="1" id="KW-0812">Transmembrane</keyword>
<keyword evidence="1" id="KW-0472">Membrane</keyword>
<proteinExistence type="predicted"/>
<dbReference type="AlphaFoldDB" id="A0A4D6KNI2"/>
<organism evidence="2 3">
    <name type="scientific">Vigna unguiculata</name>
    <name type="common">Cowpea</name>
    <dbReference type="NCBI Taxonomy" id="3917"/>
    <lineage>
        <taxon>Eukaryota</taxon>
        <taxon>Viridiplantae</taxon>
        <taxon>Streptophyta</taxon>
        <taxon>Embryophyta</taxon>
        <taxon>Tracheophyta</taxon>
        <taxon>Spermatophyta</taxon>
        <taxon>Magnoliopsida</taxon>
        <taxon>eudicotyledons</taxon>
        <taxon>Gunneridae</taxon>
        <taxon>Pentapetalae</taxon>
        <taxon>rosids</taxon>
        <taxon>fabids</taxon>
        <taxon>Fabales</taxon>
        <taxon>Fabaceae</taxon>
        <taxon>Papilionoideae</taxon>
        <taxon>50 kb inversion clade</taxon>
        <taxon>NPAAA clade</taxon>
        <taxon>indigoferoid/millettioid clade</taxon>
        <taxon>Phaseoleae</taxon>
        <taxon>Vigna</taxon>
    </lineage>
</organism>
<sequence>MKIDFYSRARAEGFDEEHNAASDAIESDNIAGAEPPTIGESTPIDIEQILPVATNAIVQGVEIGRVSTLHSVDIGATGACKSAKGDGSPEAPNFGIKETIGGLGTTSVEAVTIGRHATSVGALINAAGAINGGLAITAGTGIDAMLKEEKLIDSEVGDDNPNRQAIVPYVKPNTPPAEVLGPYVEKLFLFQVITSKAKRCIFVKINDQILTNRKTRNFAPREWIDNMLLADYFVLDKVIHDCAKRKVNKRVWSLPDYNEFFASRLLCIDEVFIAKFLMALGCFMITIGGVMPFIGKQENCMFLTP</sequence>
<evidence type="ECO:0000313" key="2">
    <source>
        <dbReference type="EMBL" id="QCD79218.1"/>
    </source>
</evidence>
<dbReference type="Proteomes" id="UP000501690">
    <property type="component" value="Linkage Group LG1"/>
</dbReference>